<feature type="compositionally biased region" description="Basic and acidic residues" evidence="16">
    <location>
        <begin position="269"/>
        <end position="281"/>
    </location>
</feature>
<sequence length="515" mass="57744">MFHEDEDWNDAADVLSQIVVKQKPNSHSTDVKSKHVGKKSLLRTLQTLESIPDWKRDDQLRPDSDSEAATPDTTKKKKKKKKRRRTKQASMTTAEQENNTEVKEEKTVAKKKMEKTSGVPKSKSASAGEGEGKASPQQPAGDVPKVSRQQWKNKMKNKRKCKNKYRQNKAQEDVGKDDKTLPTTPSHINSGKPVLAPDKQTLPQKRKKTDEDVNTGTSAIKCAKKERDETVNGSSRASETLGQKVELLKRQRLRKLLRSTGPEEPVSEEPPREAVSEEAPREAVSGEAKDATGDRSSRLRLRVERRLEAARFRYINQLLYSSSSGEAKRMFQQDPQAFQIYHRGFTEQVRHWPANPVDAIIAYIHKKPSSLVVADFGCGDCKIALSVKNKVHSFDLVATCDLVTVCDMAHVPLPDRSVDIGVFCLSLMGTNLAAFLVEANRVLKKGGVLKIAEVASRFDNVRNFLTGLAKLGFKLESKDTENTHFYTFDLTKTSDAPEKVKNFGLQLKACLYKKR</sequence>
<evidence type="ECO:0000256" key="4">
    <source>
        <dbReference type="ARBA" id="ARBA00022491"/>
    </source>
</evidence>
<name>A0A3Q3D1Z0_HIPCM</name>
<dbReference type="PANTHER" id="PTHR12787">
    <property type="entry name" value="RIBOSOMAL RNA-PROCESSING PROTEIN 8"/>
    <property type="match status" value="1"/>
</dbReference>
<evidence type="ECO:0000313" key="18">
    <source>
        <dbReference type="Proteomes" id="UP000264820"/>
    </source>
</evidence>
<dbReference type="Gene3D" id="1.10.10.2150">
    <property type="entry name" value="Ribosomal RNA-processing protein 8, N-terminal domain"/>
    <property type="match status" value="1"/>
</dbReference>
<dbReference type="SMR" id="A0A3Q3D1Z0"/>
<feature type="compositionally biased region" description="Basic and acidic residues" evidence="16">
    <location>
        <begin position="52"/>
        <end position="64"/>
    </location>
</feature>
<keyword evidence="4" id="KW-0678">Repressor</keyword>
<comment type="subcellular location">
    <subcellularLocation>
        <location evidence="1 15">Nucleus</location>
        <location evidence="1 15">Nucleolus</location>
    </subcellularLocation>
</comment>
<dbReference type="InterPro" id="IPR007823">
    <property type="entry name" value="RRP8"/>
</dbReference>
<accession>A0A3Q3D1Z0</accession>
<keyword evidence="5 15" id="KW-0698">rRNA processing</keyword>
<dbReference type="AlphaFoldDB" id="A0A3Q3D1Z0"/>
<dbReference type="Gene3D" id="3.40.50.150">
    <property type="entry name" value="Vaccinia Virus protein VP39"/>
    <property type="match status" value="1"/>
</dbReference>
<protein>
    <recommendedName>
        <fullName evidence="3 15">Ribosomal RNA-processing protein 8</fullName>
        <ecNumber evidence="15">2.1.1.-</ecNumber>
    </recommendedName>
</protein>
<evidence type="ECO:0000256" key="7">
    <source>
        <dbReference type="ARBA" id="ARBA00022679"/>
    </source>
</evidence>
<keyword evidence="10" id="KW-0805">Transcription regulation</keyword>
<feature type="compositionally biased region" description="Polar residues" evidence="16">
    <location>
        <begin position="231"/>
        <end position="241"/>
    </location>
</feature>
<dbReference type="Pfam" id="PF05148">
    <property type="entry name" value="Methyltransf_8"/>
    <property type="match status" value="1"/>
</dbReference>
<dbReference type="GO" id="GO:0006364">
    <property type="term" value="P:rRNA processing"/>
    <property type="evidence" value="ECO:0007669"/>
    <property type="project" value="UniProtKB-UniRule"/>
</dbReference>
<dbReference type="GO" id="GO:0005677">
    <property type="term" value="C:chromatin silencing complex"/>
    <property type="evidence" value="ECO:0007669"/>
    <property type="project" value="TreeGrafter"/>
</dbReference>
<dbReference type="GO" id="GO:0042149">
    <property type="term" value="P:cellular response to glucose starvation"/>
    <property type="evidence" value="ECO:0007669"/>
    <property type="project" value="TreeGrafter"/>
</dbReference>
<dbReference type="Ensembl" id="ENSHCOT00000013724.1">
    <property type="protein sequence ID" value="ENSHCOP00000000469.1"/>
    <property type="gene ID" value="ENSHCOG00000001293.1"/>
</dbReference>
<keyword evidence="7 15" id="KW-0808">Transferase</keyword>
<reference evidence="17" key="1">
    <citation type="submission" date="2025-08" db="UniProtKB">
        <authorList>
            <consortium name="Ensembl"/>
        </authorList>
    </citation>
    <scope>IDENTIFICATION</scope>
</reference>
<evidence type="ECO:0000256" key="14">
    <source>
        <dbReference type="ARBA" id="ARBA00062710"/>
    </source>
</evidence>
<keyword evidence="18" id="KW-1185">Reference proteome</keyword>
<evidence type="ECO:0000256" key="6">
    <source>
        <dbReference type="ARBA" id="ARBA00022603"/>
    </source>
</evidence>
<keyword evidence="9" id="KW-0156">Chromatin regulator</keyword>
<dbReference type="InterPro" id="IPR029063">
    <property type="entry name" value="SAM-dependent_MTases_sf"/>
</dbReference>
<dbReference type="STRING" id="109280.ENSHCOP00000000469"/>
<keyword evidence="12 15" id="KW-0539">Nucleus</keyword>
<evidence type="ECO:0000256" key="2">
    <source>
        <dbReference type="ARBA" id="ARBA00006301"/>
    </source>
</evidence>
<keyword evidence="6 15" id="KW-0489">Methyltransferase</keyword>
<dbReference type="GeneID" id="109527219"/>
<feature type="compositionally biased region" description="Basic residues" evidence="16">
    <location>
        <begin position="75"/>
        <end position="87"/>
    </location>
</feature>
<evidence type="ECO:0000313" key="17">
    <source>
        <dbReference type="Ensembl" id="ENSHCOP00000000469.1"/>
    </source>
</evidence>
<dbReference type="InterPro" id="IPR042036">
    <property type="entry name" value="RRP8_N"/>
</dbReference>
<evidence type="ECO:0000256" key="11">
    <source>
        <dbReference type="ARBA" id="ARBA00023163"/>
    </source>
</evidence>
<dbReference type="OrthoDB" id="10258825at2759"/>
<feature type="compositionally biased region" description="Basic and acidic residues" evidence="16">
    <location>
        <begin position="287"/>
        <end position="297"/>
    </location>
</feature>
<dbReference type="RefSeq" id="XP_019744570.1">
    <property type="nucleotide sequence ID" value="XM_019889011.1"/>
</dbReference>
<dbReference type="GO" id="GO:0033553">
    <property type="term" value="C:rDNA heterochromatin"/>
    <property type="evidence" value="ECO:0007669"/>
    <property type="project" value="TreeGrafter"/>
</dbReference>
<comment type="function">
    <text evidence="15">Probable methyltransferase required to silence rDNA.</text>
</comment>
<feature type="region of interest" description="Disordered" evidence="16">
    <location>
        <begin position="256"/>
        <end position="297"/>
    </location>
</feature>
<dbReference type="CTD" id="23378"/>
<evidence type="ECO:0000256" key="12">
    <source>
        <dbReference type="ARBA" id="ARBA00023242"/>
    </source>
</evidence>
<dbReference type="SUPFAM" id="SSF53335">
    <property type="entry name" value="S-adenosyl-L-methionine-dependent methyltransferases"/>
    <property type="match status" value="1"/>
</dbReference>
<evidence type="ECO:0000256" key="16">
    <source>
        <dbReference type="SAM" id="MobiDB-lite"/>
    </source>
</evidence>
<evidence type="ECO:0000256" key="13">
    <source>
        <dbReference type="ARBA" id="ARBA00057870"/>
    </source>
</evidence>
<dbReference type="PANTHER" id="PTHR12787:SF0">
    <property type="entry name" value="RIBOSOMAL RNA-PROCESSING PROTEIN 8"/>
    <property type="match status" value="1"/>
</dbReference>
<comment type="similarity">
    <text evidence="2 15">Belongs to the methyltransferase superfamily. RRP8 family.</text>
</comment>
<feature type="compositionally biased region" description="Basic and acidic residues" evidence="16">
    <location>
        <begin position="169"/>
        <end position="180"/>
    </location>
</feature>
<evidence type="ECO:0000256" key="1">
    <source>
        <dbReference type="ARBA" id="ARBA00004604"/>
    </source>
</evidence>
<dbReference type="GO" id="GO:0008168">
    <property type="term" value="F:methyltransferase activity"/>
    <property type="evidence" value="ECO:0007669"/>
    <property type="project" value="UniProtKB-KW"/>
</dbReference>
<dbReference type="GO" id="GO:0032259">
    <property type="term" value="P:methylation"/>
    <property type="evidence" value="ECO:0007669"/>
    <property type="project" value="UniProtKB-KW"/>
</dbReference>
<dbReference type="OMA" id="DPQAFWV"/>
<feature type="compositionally biased region" description="Polar residues" evidence="16">
    <location>
        <begin position="88"/>
        <end position="99"/>
    </location>
</feature>
<proteinExistence type="inferred from homology"/>
<organism evidence="17 18">
    <name type="scientific">Hippocampus comes</name>
    <name type="common">Tiger tail seahorse</name>
    <dbReference type="NCBI Taxonomy" id="109280"/>
    <lineage>
        <taxon>Eukaryota</taxon>
        <taxon>Metazoa</taxon>
        <taxon>Chordata</taxon>
        <taxon>Craniata</taxon>
        <taxon>Vertebrata</taxon>
        <taxon>Euteleostomi</taxon>
        <taxon>Actinopterygii</taxon>
        <taxon>Neopterygii</taxon>
        <taxon>Teleostei</taxon>
        <taxon>Neoteleostei</taxon>
        <taxon>Acanthomorphata</taxon>
        <taxon>Syngnathiaria</taxon>
        <taxon>Syngnathiformes</taxon>
        <taxon>Syngnathoidei</taxon>
        <taxon>Syngnathidae</taxon>
        <taxon>Hippocampus</taxon>
    </lineage>
</organism>
<keyword evidence="11" id="KW-0804">Transcription</keyword>
<keyword evidence="8 15" id="KW-0949">S-adenosyl-L-methionine</keyword>
<evidence type="ECO:0000256" key="5">
    <source>
        <dbReference type="ARBA" id="ARBA00022552"/>
    </source>
</evidence>
<dbReference type="Proteomes" id="UP000264820">
    <property type="component" value="Unplaced"/>
</dbReference>
<dbReference type="GO" id="GO:0000183">
    <property type="term" value="P:rDNA heterochromatin formation"/>
    <property type="evidence" value="ECO:0007669"/>
    <property type="project" value="TreeGrafter"/>
</dbReference>
<evidence type="ECO:0000256" key="10">
    <source>
        <dbReference type="ARBA" id="ARBA00023015"/>
    </source>
</evidence>
<comment type="subunit">
    <text evidence="14">Component of the eNoSC complex, composed of SIRT1, SUV39H1 and RRP8.</text>
</comment>
<dbReference type="GO" id="GO:0005730">
    <property type="term" value="C:nucleolus"/>
    <property type="evidence" value="ECO:0007669"/>
    <property type="project" value="UniProtKB-SubCell"/>
</dbReference>
<dbReference type="KEGG" id="hcq:109527219"/>
<evidence type="ECO:0000256" key="3">
    <source>
        <dbReference type="ARBA" id="ARBA00020203"/>
    </source>
</evidence>
<dbReference type="GeneTree" id="ENSGT00390000006189"/>
<feature type="compositionally biased region" description="Basic residues" evidence="16">
    <location>
        <begin position="151"/>
        <end position="167"/>
    </location>
</feature>
<dbReference type="EC" id="2.1.1.-" evidence="15"/>
<evidence type="ECO:0000256" key="15">
    <source>
        <dbReference type="RuleBase" id="RU365074"/>
    </source>
</evidence>
<evidence type="ECO:0000256" key="9">
    <source>
        <dbReference type="ARBA" id="ARBA00022853"/>
    </source>
</evidence>
<dbReference type="FunFam" id="1.10.10.2150:FF:000001">
    <property type="entry name" value="Ribosomal RNA-processing protein 8"/>
    <property type="match status" value="1"/>
</dbReference>
<feature type="region of interest" description="Disordered" evidence="16">
    <location>
        <begin position="44"/>
        <end position="243"/>
    </location>
</feature>
<evidence type="ECO:0000256" key="8">
    <source>
        <dbReference type="ARBA" id="ARBA00022691"/>
    </source>
</evidence>
<comment type="function">
    <text evidence="13">Essential component of the eNoSC (energy-dependent nucleolar silencing) complex, a complex that mediates silencing of rDNA in response to intracellular energy status and acts by recruiting histone-modifying enzymes. The eNoSC complex is able to sense the energy status of cell: upon glucose starvation, elevation of NAD(+)/NADP(+) ratio activates SIRT1, leading to histone H3 deacetylation followed by dimethylation of H3 at 'Lys-9' (H3K9me2) by SUV39H1 and the formation of silent chromatin in the rDNA locus. In the complex, RRP8 binds to H3K9me2 and probably acts as a methyltransferase. Its substrates are however unknown.</text>
</comment>
<reference evidence="17" key="2">
    <citation type="submission" date="2025-09" db="UniProtKB">
        <authorList>
            <consortium name="Ensembl"/>
        </authorList>
    </citation>
    <scope>IDENTIFICATION</scope>
</reference>
<dbReference type="FunFam" id="3.40.50.150:FF:000068">
    <property type="entry name" value="Ribosomal RNA-processing protein 8"/>
    <property type="match status" value="1"/>
</dbReference>
<dbReference type="GO" id="GO:0046015">
    <property type="term" value="P:regulation of transcription by glucose"/>
    <property type="evidence" value="ECO:0007669"/>
    <property type="project" value="TreeGrafter"/>
</dbReference>